<evidence type="ECO:0000256" key="1">
    <source>
        <dbReference type="SAM" id="MobiDB-lite"/>
    </source>
</evidence>
<dbReference type="Proteomes" id="UP000176682">
    <property type="component" value="Unassembled WGS sequence"/>
</dbReference>
<evidence type="ECO:0000313" key="3">
    <source>
        <dbReference type="Proteomes" id="UP000176682"/>
    </source>
</evidence>
<dbReference type="EMBL" id="MFAM01000039">
    <property type="protein sequence ID" value="OGD78684.1"/>
    <property type="molecule type" value="Genomic_DNA"/>
</dbReference>
<evidence type="ECO:0000313" key="2">
    <source>
        <dbReference type="EMBL" id="OGD78684.1"/>
    </source>
</evidence>
<protein>
    <submittedName>
        <fullName evidence="2">Uncharacterized protein</fullName>
    </submittedName>
</protein>
<comment type="caution">
    <text evidence="2">The sequence shown here is derived from an EMBL/GenBank/DDBJ whole genome shotgun (WGS) entry which is preliminary data.</text>
</comment>
<feature type="compositionally biased region" description="Acidic residues" evidence="1">
    <location>
        <begin position="209"/>
        <end position="220"/>
    </location>
</feature>
<gene>
    <name evidence="2" type="ORF">A2368_02110</name>
</gene>
<name>A0A1F5FGL9_9BACT</name>
<reference evidence="2 3" key="1">
    <citation type="journal article" date="2016" name="Nat. Commun.">
        <title>Thousands of microbial genomes shed light on interconnected biogeochemical processes in an aquifer system.</title>
        <authorList>
            <person name="Anantharaman K."/>
            <person name="Brown C.T."/>
            <person name="Hug L.A."/>
            <person name="Sharon I."/>
            <person name="Castelle C.J."/>
            <person name="Probst A.J."/>
            <person name="Thomas B.C."/>
            <person name="Singh A."/>
            <person name="Wilkins M.J."/>
            <person name="Karaoz U."/>
            <person name="Brodie E.L."/>
            <person name="Williams K.H."/>
            <person name="Hubbard S.S."/>
            <person name="Banfield J.F."/>
        </authorList>
    </citation>
    <scope>NUCLEOTIDE SEQUENCE [LARGE SCALE GENOMIC DNA]</scope>
</reference>
<dbReference type="AlphaFoldDB" id="A0A1F5FGL9"/>
<accession>A0A1F5FGL9</accession>
<proteinExistence type="predicted"/>
<feature type="region of interest" description="Disordered" evidence="1">
    <location>
        <begin position="201"/>
        <end position="220"/>
    </location>
</feature>
<sequence length="220" mass="26509">MKRSLSSRIAQCKQNLKSKLESLKARRQESFRLTPEEEAGWDAYLLEKDIEEAYAEEAFRSEICARCKHPRHSHFYEALECSSCYCVAFVNESEFTEPLRKQWEAFLIEEQEHDSQDDYYYQEDQDDWEDNDSEELDRIRREQSCAWGGDFTLHYTDPLIGPTSLTMFEGEWIWAFEEMRRREMMPKEAIDKLEQMFRKEQDQYHTDPWDDNDPLDDSDF</sequence>
<organism evidence="2 3">
    <name type="scientific">Candidatus Collierbacteria bacterium RIFOXYB1_FULL_49_13</name>
    <dbReference type="NCBI Taxonomy" id="1817728"/>
    <lineage>
        <taxon>Bacteria</taxon>
        <taxon>Candidatus Collieribacteriota</taxon>
    </lineage>
</organism>